<evidence type="ECO:0000256" key="4">
    <source>
        <dbReference type="ARBA" id="ARBA00022729"/>
    </source>
</evidence>
<evidence type="ECO:0000313" key="9">
    <source>
        <dbReference type="EMBL" id="KAL2341057.1"/>
    </source>
</evidence>
<comment type="similarity">
    <text evidence="2">Belongs to the 'GDSL' lipolytic enzyme family.</text>
</comment>
<evidence type="ECO:0000313" key="10">
    <source>
        <dbReference type="Proteomes" id="UP001603857"/>
    </source>
</evidence>
<dbReference type="Proteomes" id="UP001603857">
    <property type="component" value="Unassembled WGS sequence"/>
</dbReference>
<keyword evidence="3" id="KW-0964">Secreted</keyword>
<dbReference type="AlphaFoldDB" id="A0ABD1MZU4"/>
<comment type="caution">
    <text evidence="9">The sequence shown here is derived from an EMBL/GenBank/DDBJ whole genome shotgun (WGS) entry which is preliminary data.</text>
</comment>
<feature type="signal peptide" evidence="8">
    <location>
        <begin position="1"/>
        <end position="23"/>
    </location>
</feature>
<evidence type="ECO:0000256" key="8">
    <source>
        <dbReference type="SAM" id="SignalP"/>
    </source>
</evidence>
<keyword evidence="4 8" id="KW-0732">Signal</keyword>
<dbReference type="InterPro" id="IPR036514">
    <property type="entry name" value="SGNH_hydro_sf"/>
</dbReference>
<dbReference type="Pfam" id="PF00657">
    <property type="entry name" value="Lipase_GDSL"/>
    <property type="match status" value="1"/>
</dbReference>
<keyword evidence="7" id="KW-0443">Lipid metabolism</keyword>
<dbReference type="PANTHER" id="PTHR45650">
    <property type="entry name" value="GDSL-LIKE LIPASE/ACYLHYDROLASE-RELATED"/>
    <property type="match status" value="1"/>
</dbReference>
<proteinExistence type="inferred from homology"/>
<evidence type="ECO:0000256" key="7">
    <source>
        <dbReference type="ARBA" id="ARBA00023098"/>
    </source>
</evidence>
<dbReference type="Gene3D" id="3.40.50.1110">
    <property type="entry name" value="SGNH hydrolase"/>
    <property type="match status" value="1"/>
</dbReference>
<dbReference type="GO" id="GO:0005576">
    <property type="term" value="C:extracellular region"/>
    <property type="evidence" value="ECO:0007669"/>
    <property type="project" value="UniProtKB-SubCell"/>
</dbReference>
<organism evidence="9 10">
    <name type="scientific">Flemingia macrophylla</name>
    <dbReference type="NCBI Taxonomy" id="520843"/>
    <lineage>
        <taxon>Eukaryota</taxon>
        <taxon>Viridiplantae</taxon>
        <taxon>Streptophyta</taxon>
        <taxon>Embryophyta</taxon>
        <taxon>Tracheophyta</taxon>
        <taxon>Spermatophyta</taxon>
        <taxon>Magnoliopsida</taxon>
        <taxon>eudicotyledons</taxon>
        <taxon>Gunneridae</taxon>
        <taxon>Pentapetalae</taxon>
        <taxon>rosids</taxon>
        <taxon>fabids</taxon>
        <taxon>Fabales</taxon>
        <taxon>Fabaceae</taxon>
        <taxon>Papilionoideae</taxon>
        <taxon>50 kb inversion clade</taxon>
        <taxon>NPAAA clade</taxon>
        <taxon>indigoferoid/millettioid clade</taxon>
        <taxon>Phaseoleae</taxon>
        <taxon>Flemingia</taxon>
    </lineage>
</organism>
<evidence type="ECO:0000256" key="1">
    <source>
        <dbReference type="ARBA" id="ARBA00004613"/>
    </source>
</evidence>
<sequence>MATKPWLVLSLLLLAANCARVHGESQVPCVFVFGDSLSDSGNNNNLPTFSKSNYWPYGIDFPKGPTGRFTNGPELLGFEKFIPPFANTRGYDILKGVNYASGSAGILSESGKHLDADIYLGAQVRNHKVIYSRIATKLGGDEKAELYLSKGLYYMLIGNNDFINNYFLPQYYPSSRIYTLAQFVELLVHNYTQYIQVLHEAGARKYVIVGLGLIGCTPDARYRCNPQQFKCFTCEKPTELMGLKSH</sequence>
<keyword evidence="6" id="KW-0442">Lipid degradation</keyword>
<dbReference type="EMBL" id="JBGMDY010000003">
    <property type="protein sequence ID" value="KAL2341057.1"/>
    <property type="molecule type" value="Genomic_DNA"/>
</dbReference>
<gene>
    <name evidence="9" type="ORF">Fmac_008997</name>
</gene>
<comment type="subcellular location">
    <subcellularLocation>
        <location evidence="1">Secreted</location>
    </subcellularLocation>
</comment>
<evidence type="ECO:0008006" key="11">
    <source>
        <dbReference type="Google" id="ProtNLM"/>
    </source>
</evidence>
<evidence type="ECO:0000256" key="5">
    <source>
        <dbReference type="ARBA" id="ARBA00022801"/>
    </source>
</evidence>
<dbReference type="GO" id="GO:0016787">
    <property type="term" value="F:hydrolase activity"/>
    <property type="evidence" value="ECO:0007669"/>
    <property type="project" value="UniProtKB-KW"/>
</dbReference>
<accession>A0ABD1MZU4</accession>
<dbReference type="GO" id="GO:0016042">
    <property type="term" value="P:lipid catabolic process"/>
    <property type="evidence" value="ECO:0007669"/>
    <property type="project" value="UniProtKB-KW"/>
</dbReference>
<feature type="chain" id="PRO_5044866528" description="GDSL esterase/lipase" evidence="8">
    <location>
        <begin position="24"/>
        <end position="246"/>
    </location>
</feature>
<evidence type="ECO:0000256" key="2">
    <source>
        <dbReference type="ARBA" id="ARBA00008668"/>
    </source>
</evidence>
<evidence type="ECO:0000256" key="6">
    <source>
        <dbReference type="ARBA" id="ARBA00022963"/>
    </source>
</evidence>
<dbReference type="InterPro" id="IPR051238">
    <property type="entry name" value="GDSL_esterase/lipase"/>
</dbReference>
<dbReference type="InterPro" id="IPR001087">
    <property type="entry name" value="GDSL"/>
</dbReference>
<reference evidence="9 10" key="1">
    <citation type="submission" date="2024-08" db="EMBL/GenBank/DDBJ databases">
        <title>Insights into the chromosomal genome structure of Flemingia macrophylla.</title>
        <authorList>
            <person name="Ding Y."/>
            <person name="Zhao Y."/>
            <person name="Bi W."/>
            <person name="Wu M."/>
            <person name="Zhao G."/>
            <person name="Gong Y."/>
            <person name="Li W."/>
            <person name="Zhang P."/>
        </authorList>
    </citation>
    <scope>NUCLEOTIDE SEQUENCE [LARGE SCALE GENOMIC DNA]</scope>
    <source>
        <strain evidence="9">DYQJB</strain>
        <tissue evidence="9">Leaf</tissue>
    </source>
</reference>
<evidence type="ECO:0000256" key="3">
    <source>
        <dbReference type="ARBA" id="ARBA00022525"/>
    </source>
</evidence>
<dbReference type="PANTHER" id="PTHR45650:SF75">
    <property type="entry name" value="GDSL-LIKE LIPASE_ACYLHYDROLASE"/>
    <property type="match status" value="1"/>
</dbReference>
<keyword evidence="10" id="KW-1185">Reference proteome</keyword>
<protein>
    <recommendedName>
        <fullName evidence="11">GDSL esterase/lipase</fullName>
    </recommendedName>
</protein>
<name>A0ABD1MZU4_9FABA</name>
<keyword evidence="5" id="KW-0378">Hydrolase</keyword>